<evidence type="ECO:0000313" key="2">
    <source>
        <dbReference type="EMBL" id="CDF37527.1"/>
    </source>
</evidence>
<feature type="compositionally biased region" description="Basic and acidic residues" evidence="1">
    <location>
        <begin position="1"/>
        <end position="17"/>
    </location>
</feature>
<name>R7QG93_CHOCR</name>
<protein>
    <submittedName>
        <fullName evidence="2">Uncharacterized protein</fullName>
    </submittedName>
</protein>
<reference evidence="3" key="1">
    <citation type="journal article" date="2013" name="Proc. Natl. Acad. Sci. U.S.A.">
        <title>Genome structure and metabolic features in the red seaweed Chondrus crispus shed light on evolution of the Archaeplastida.</title>
        <authorList>
            <person name="Collen J."/>
            <person name="Porcel B."/>
            <person name="Carre W."/>
            <person name="Ball S.G."/>
            <person name="Chaparro C."/>
            <person name="Tonon T."/>
            <person name="Barbeyron T."/>
            <person name="Michel G."/>
            <person name="Noel B."/>
            <person name="Valentin K."/>
            <person name="Elias M."/>
            <person name="Artiguenave F."/>
            <person name="Arun A."/>
            <person name="Aury J.M."/>
            <person name="Barbosa-Neto J.F."/>
            <person name="Bothwell J.H."/>
            <person name="Bouget F.Y."/>
            <person name="Brillet L."/>
            <person name="Cabello-Hurtado F."/>
            <person name="Capella-Gutierrez S."/>
            <person name="Charrier B."/>
            <person name="Cladiere L."/>
            <person name="Cock J.M."/>
            <person name="Coelho S.M."/>
            <person name="Colleoni C."/>
            <person name="Czjzek M."/>
            <person name="Da Silva C."/>
            <person name="Delage L."/>
            <person name="Denoeud F."/>
            <person name="Deschamps P."/>
            <person name="Dittami S.M."/>
            <person name="Gabaldon T."/>
            <person name="Gachon C.M."/>
            <person name="Groisillier A."/>
            <person name="Herve C."/>
            <person name="Jabbari K."/>
            <person name="Katinka M."/>
            <person name="Kloareg B."/>
            <person name="Kowalczyk N."/>
            <person name="Labadie K."/>
            <person name="Leblanc C."/>
            <person name="Lopez P.J."/>
            <person name="McLachlan D.H."/>
            <person name="Meslet-Cladiere L."/>
            <person name="Moustafa A."/>
            <person name="Nehr Z."/>
            <person name="Nyvall Collen P."/>
            <person name="Panaud O."/>
            <person name="Partensky F."/>
            <person name="Poulain J."/>
            <person name="Rensing S.A."/>
            <person name="Rousvoal S."/>
            <person name="Samson G."/>
            <person name="Symeonidi A."/>
            <person name="Weissenbach J."/>
            <person name="Zambounis A."/>
            <person name="Wincker P."/>
            <person name="Boyen C."/>
        </authorList>
    </citation>
    <scope>NUCLEOTIDE SEQUENCE [LARGE SCALE GENOMIC DNA]</scope>
    <source>
        <strain evidence="3">cv. Stackhouse</strain>
    </source>
</reference>
<dbReference type="KEGG" id="ccp:CHC_T00005749001"/>
<feature type="region of interest" description="Disordered" evidence="1">
    <location>
        <begin position="1"/>
        <end position="85"/>
    </location>
</feature>
<sequence>MPRGRVECIPRPPRPETPRQLPRPRVFISQPAGKSTNDTDFEGFMMRERYSDATSRSETITPSTSESSASSRPRRSSGWENAPEKTVTQLLQEEDDYYFSDDESVAGVKDLSKNLIKRADFAAVIPGDALSSKVHRVLSNLRSISFQNPAVEDPDTAWGQASAHRPALTKKSANNICSTASRWRRPRGRISSKNGVQEFECYSEADAASMHSYTSSAKHPIPTRRYNHRDALKSIQGLTGRHHKNIWNAATKRDRTSPITPNFLVGTGQDYLAAATTLNQPLHTVTAMVPAEPESQDSRRRSVDKYVEFIHASAQRESKNKLLSRNFTGRVLHRAQGLFRRKWKV</sequence>
<feature type="compositionally biased region" description="Low complexity" evidence="1">
    <location>
        <begin position="54"/>
        <end position="71"/>
    </location>
</feature>
<dbReference type="OrthoDB" id="10441173at2759"/>
<gene>
    <name evidence="2" type="ORF">CHC_T00005749001</name>
</gene>
<evidence type="ECO:0000313" key="3">
    <source>
        <dbReference type="Proteomes" id="UP000012073"/>
    </source>
</evidence>
<dbReference type="Proteomes" id="UP000012073">
    <property type="component" value="Unassembled WGS sequence"/>
</dbReference>
<dbReference type="GeneID" id="17325122"/>
<organism evidence="2 3">
    <name type="scientific">Chondrus crispus</name>
    <name type="common">Carrageen Irish moss</name>
    <name type="synonym">Polymorpha crispa</name>
    <dbReference type="NCBI Taxonomy" id="2769"/>
    <lineage>
        <taxon>Eukaryota</taxon>
        <taxon>Rhodophyta</taxon>
        <taxon>Florideophyceae</taxon>
        <taxon>Rhodymeniophycidae</taxon>
        <taxon>Gigartinales</taxon>
        <taxon>Gigartinaceae</taxon>
        <taxon>Chondrus</taxon>
    </lineage>
</organism>
<dbReference type="Gramene" id="CDF37527">
    <property type="protein sequence ID" value="CDF37527"/>
    <property type="gene ID" value="CHC_T00005749001"/>
</dbReference>
<keyword evidence="3" id="KW-1185">Reference proteome</keyword>
<accession>R7QG93</accession>
<dbReference type="RefSeq" id="XP_005717398.1">
    <property type="nucleotide sequence ID" value="XM_005717341.1"/>
</dbReference>
<proteinExistence type="predicted"/>
<evidence type="ECO:0000256" key="1">
    <source>
        <dbReference type="SAM" id="MobiDB-lite"/>
    </source>
</evidence>
<dbReference type="AlphaFoldDB" id="R7QG93"/>
<dbReference type="EMBL" id="HG001848">
    <property type="protein sequence ID" value="CDF37527.1"/>
    <property type="molecule type" value="Genomic_DNA"/>
</dbReference>